<evidence type="ECO:0000313" key="8">
    <source>
        <dbReference type="EMBL" id="SHJ46126.1"/>
    </source>
</evidence>
<dbReference type="InterPro" id="IPR023120">
    <property type="entry name" value="WHTH_transcript_rep_HrcA_IDD"/>
</dbReference>
<sequence>MDLADRKMKILQAIIRDFITTAEPVGSRTIAKKYDLGISSATIRNEMADLEELGYLQQPHTSAGRVPSDKAYRLYVDRIMMMKKIAQIEKNIIQKSLAEKIGELEQLISSTAKILSQVTKLTSVVISPQYRHNRLKHIQLIPIDNRSILLVIVLDSGIVKNAVLRVAEEMSVEHLDKVSKMLNHRLQGLTVADISNKLIQSVKDEMQMFSSVISVIMPTVMSTLEEIEDVHLYLDGLINMLNLPEYNDIHKAREFISMLDQKDLLKDLLINAQDDVSITIGKENKHENLQECSIITATYKLNGRTVGKIGVIGPTRMDYDNIVSVVDFMKNNLTQLLTDHQGE</sequence>
<organism evidence="8 9">
    <name type="scientific">Geosporobacter subterraneus DSM 17957</name>
    <dbReference type="NCBI Taxonomy" id="1121919"/>
    <lineage>
        <taxon>Bacteria</taxon>
        <taxon>Bacillati</taxon>
        <taxon>Bacillota</taxon>
        <taxon>Clostridia</taxon>
        <taxon>Peptostreptococcales</taxon>
        <taxon>Thermotaleaceae</taxon>
        <taxon>Geosporobacter</taxon>
    </lineage>
</organism>
<dbReference type="Gene3D" id="1.10.10.10">
    <property type="entry name" value="Winged helix-like DNA-binding domain superfamily/Winged helix DNA-binding domain"/>
    <property type="match status" value="1"/>
</dbReference>
<dbReference type="NCBIfam" id="TIGR00331">
    <property type="entry name" value="hrcA"/>
    <property type="match status" value="1"/>
</dbReference>
<dbReference type="PANTHER" id="PTHR34824">
    <property type="entry name" value="HEAT-INDUCIBLE TRANSCRIPTION REPRESSOR HRCA"/>
    <property type="match status" value="1"/>
</dbReference>
<comment type="function">
    <text evidence="5 6">Negative regulator of class I heat shock genes (grpE-dnaK-dnaJ and groELS operons). Prevents heat-shock induction of these operons.</text>
</comment>
<keyword evidence="9" id="KW-1185">Reference proteome</keyword>
<dbReference type="PANTHER" id="PTHR34824:SF1">
    <property type="entry name" value="HEAT-INDUCIBLE TRANSCRIPTION REPRESSOR HRCA"/>
    <property type="match status" value="1"/>
</dbReference>
<name>A0A1M6JHG9_9FIRM</name>
<dbReference type="RefSeq" id="WP_110941273.1">
    <property type="nucleotide sequence ID" value="NZ_FQZV01000026.1"/>
</dbReference>
<evidence type="ECO:0000256" key="3">
    <source>
        <dbReference type="ARBA" id="ARBA00023016"/>
    </source>
</evidence>
<gene>
    <name evidence="6" type="primary">hrcA</name>
    <name evidence="8" type="ORF">SAMN02745975_02137</name>
</gene>
<reference evidence="9" key="1">
    <citation type="submission" date="2016-11" db="EMBL/GenBank/DDBJ databases">
        <authorList>
            <person name="Varghese N."/>
            <person name="Submissions S."/>
        </authorList>
    </citation>
    <scope>NUCLEOTIDE SEQUENCE [LARGE SCALE GENOMIC DNA]</scope>
    <source>
        <strain evidence="9">DSM 17957</strain>
    </source>
</reference>
<evidence type="ECO:0000256" key="1">
    <source>
        <dbReference type="ARBA" id="ARBA00022491"/>
    </source>
</evidence>
<dbReference type="HAMAP" id="MF_00081">
    <property type="entry name" value="HrcA"/>
    <property type="match status" value="1"/>
</dbReference>
<keyword evidence="2 6" id="KW-0805">Transcription regulation</keyword>
<dbReference type="InterPro" id="IPR036390">
    <property type="entry name" value="WH_DNA-bd_sf"/>
</dbReference>
<dbReference type="InterPro" id="IPR002571">
    <property type="entry name" value="HrcA"/>
</dbReference>
<accession>A0A1M6JHG9</accession>
<proteinExistence type="inferred from homology"/>
<evidence type="ECO:0000256" key="2">
    <source>
        <dbReference type="ARBA" id="ARBA00023015"/>
    </source>
</evidence>
<dbReference type="GO" id="GO:0003677">
    <property type="term" value="F:DNA binding"/>
    <property type="evidence" value="ECO:0007669"/>
    <property type="project" value="InterPro"/>
</dbReference>
<keyword evidence="1 6" id="KW-0678">Repressor</keyword>
<evidence type="ECO:0000259" key="7">
    <source>
        <dbReference type="Pfam" id="PF01628"/>
    </source>
</evidence>
<dbReference type="FunFam" id="1.10.10.10:FF:000049">
    <property type="entry name" value="Heat-inducible transcription repressor HrcA"/>
    <property type="match status" value="1"/>
</dbReference>
<dbReference type="InterPro" id="IPR036388">
    <property type="entry name" value="WH-like_DNA-bd_sf"/>
</dbReference>
<dbReference type="GO" id="GO:0045892">
    <property type="term" value="P:negative regulation of DNA-templated transcription"/>
    <property type="evidence" value="ECO:0007669"/>
    <property type="project" value="UniProtKB-UniRule"/>
</dbReference>
<evidence type="ECO:0000256" key="4">
    <source>
        <dbReference type="ARBA" id="ARBA00023163"/>
    </source>
</evidence>
<evidence type="ECO:0000256" key="5">
    <source>
        <dbReference type="ARBA" id="ARBA00055319"/>
    </source>
</evidence>
<keyword evidence="3 6" id="KW-0346">Stress response</keyword>
<evidence type="ECO:0000256" key="6">
    <source>
        <dbReference type="HAMAP-Rule" id="MF_00081"/>
    </source>
</evidence>
<keyword evidence="4 6" id="KW-0804">Transcription</keyword>
<dbReference type="SUPFAM" id="SSF55781">
    <property type="entry name" value="GAF domain-like"/>
    <property type="match status" value="1"/>
</dbReference>
<dbReference type="PIRSF" id="PIRSF005485">
    <property type="entry name" value="HrcA"/>
    <property type="match status" value="1"/>
</dbReference>
<comment type="similarity">
    <text evidence="6">Belongs to the HrcA family.</text>
</comment>
<dbReference type="InterPro" id="IPR029016">
    <property type="entry name" value="GAF-like_dom_sf"/>
</dbReference>
<protein>
    <recommendedName>
        <fullName evidence="6">Heat-inducible transcription repressor HrcA</fullName>
    </recommendedName>
</protein>
<dbReference type="InterPro" id="IPR021153">
    <property type="entry name" value="HrcA_C"/>
</dbReference>
<dbReference type="STRING" id="1121919.SAMN02745975_02137"/>
<dbReference type="Pfam" id="PF01628">
    <property type="entry name" value="HrcA"/>
    <property type="match status" value="1"/>
</dbReference>
<evidence type="ECO:0000313" key="9">
    <source>
        <dbReference type="Proteomes" id="UP000184536"/>
    </source>
</evidence>
<dbReference type="EMBL" id="FQZV01000026">
    <property type="protein sequence ID" value="SHJ46126.1"/>
    <property type="molecule type" value="Genomic_DNA"/>
</dbReference>
<dbReference type="OrthoDB" id="9783139at2"/>
<dbReference type="Gene3D" id="3.30.390.60">
    <property type="entry name" value="Heat-inducible transcription repressor hrca homolog, domain 3"/>
    <property type="match status" value="1"/>
</dbReference>
<feature type="domain" description="Heat-inducible transcription repressor HrcA C-terminal" evidence="7">
    <location>
        <begin position="105"/>
        <end position="323"/>
    </location>
</feature>
<dbReference type="AlphaFoldDB" id="A0A1M6JHG9"/>
<dbReference type="Proteomes" id="UP000184536">
    <property type="component" value="Unassembled WGS sequence"/>
</dbReference>
<dbReference type="SUPFAM" id="SSF46785">
    <property type="entry name" value="Winged helix' DNA-binding domain"/>
    <property type="match status" value="1"/>
</dbReference>
<dbReference type="Gene3D" id="3.30.450.40">
    <property type="match status" value="1"/>
</dbReference>